<dbReference type="AlphaFoldDB" id="A0A918INM5"/>
<keyword evidence="2" id="KW-1185">Reference proteome</keyword>
<gene>
    <name evidence="1" type="ORF">GCM10007383_05450</name>
</gene>
<sequence>MVNKTLLLFLIILLGFVSCVERPDFDQLDDLRVTPTIESSILYVESPEDLLNKSTDSIFYSQNFSFDGFSEDVFADRVLEGVISYELENTTSKELEIIIGFLDENGSLLDVEKFHMDPAPTIPLKRDVEYGGGSGKSLEIIKNTSSIGFNITNMGDHTSISNLPDPKIIFRSSGKFRMRIR</sequence>
<evidence type="ECO:0000313" key="2">
    <source>
        <dbReference type="Proteomes" id="UP000634668"/>
    </source>
</evidence>
<protein>
    <recommendedName>
        <fullName evidence="3">Lipoprotein</fullName>
    </recommendedName>
</protein>
<organism evidence="1 2">
    <name type="scientific">Arenibacter certesii</name>
    <dbReference type="NCBI Taxonomy" id="228955"/>
    <lineage>
        <taxon>Bacteria</taxon>
        <taxon>Pseudomonadati</taxon>
        <taxon>Bacteroidota</taxon>
        <taxon>Flavobacteriia</taxon>
        <taxon>Flavobacteriales</taxon>
        <taxon>Flavobacteriaceae</taxon>
        <taxon>Arenibacter</taxon>
    </lineage>
</organism>
<comment type="caution">
    <text evidence="1">The sequence shown here is derived from an EMBL/GenBank/DDBJ whole genome shotgun (WGS) entry which is preliminary data.</text>
</comment>
<dbReference type="PROSITE" id="PS51257">
    <property type="entry name" value="PROKAR_LIPOPROTEIN"/>
    <property type="match status" value="1"/>
</dbReference>
<dbReference type="EMBL" id="BMWP01000002">
    <property type="protein sequence ID" value="GGW23908.1"/>
    <property type="molecule type" value="Genomic_DNA"/>
</dbReference>
<proteinExistence type="predicted"/>
<accession>A0A918INM5</accession>
<dbReference type="Proteomes" id="UP000634668">
    <property type="component" value="Unassembled WGS sequence"/>
</dbReference>
<evidence type="ECO:0000313" key="1">
    <source>
        <dbReference type="EMBL" id="GGW23908.1"/>
    </source>
</evidence>
<evidence type="ECO:0008006" key="3">
    <source>
        <dbReference type="Google" id="ProtNLM"/>
    </source>
</evidence>
<reference evidence="1" key="2">
    <citation type="submission" date="2020-09" db="EMBL/GenBank/DDBJ databases">
        <authorList>
            <person name="Sun Q."/>
            <person name="Kim S."/>
        </authorList>
    </citation>
    <scope>NUCLEOTIDE SEQUENCE</scope>
    <source>
        <strain evidence="1">KCTC 12113</strain>
    </source>
</reference>
<dbReference type="RefSeq" id="WP_034234454.1">
    <property type="nucleotide sequence ID" value="NZ_BMWP01000002.1"/>
</dbReference>
<reference evidence="1" key="1">
    <citation type="journal article" date="2014" name="Int. J. Syst. Evol. Microbiol.">
        <title>Complete genome sequence of Corynebacterium casei LMG S-19264T (=DSM 44701T), isolated from a smear-ripened cheese.</title>
        <authorList>
            <consortium name="US DOE Joint Genome Institute (JGI-PGF)"/>
            <person name="Walter F."/>
            <person name="Albersmeier A."/>
            <person name="Kalinowski J."/>
            <person name="Ruckert C."/>
        </authorList>
    </citation>
    <scope>NUCLEOTIDE SEQUENCE</scope>
    <source>
        <strain evidence="1">KCTC 12113</strain>
    </source>
</reference>
<name>A0A918INM5_9FLAO</name>